<keyword evidence="1" id="KW-0812">Transmembrane</keyword>
<name>A0A6A6UVA4_9PLEO</name>
<accession>A0A6A6UVA4</accession>
<proteinExistence type="predicted"/>
<evidence type="ECO:0000256" key="1">
    <source>
        <dbReference type="SAM" id="Phobius"/>
    </source>
</evidence>
<keyword evidence="1" id="KW-1133">Transmembrane helix</keyword>
<dbReference type="Proteomes" id="UP000799440">
    <property type="component" value="Unassembled WGS sequence"/>
</dbReference>
<feature type="transmembrane region" description="Helical" evidence="1">
    <location>
        <begin position="33"/>
        <end position="51"/>
    </location>
</feature>
<keyword evidence="3" id="KW-1185">Reference proteome</keyword>
<dbReference type="AlphaFoldDB" id="A0A6A6UVA4"/>
<evidence type="ECO:0000313" key="2">
    <source>
        <dbReference type="EMBL" id="KAF2742065.1"/>
    </source>
</evidence>
<organism evidence="2 3">
    <name type="scientific">Sporormia fimetaria CBS 119925</name>
    <dbReference type="NCBI Taxonomy" id="1340428"/>
    <lineage>
        <taxon>Eukaryota</taxon>
        <taxon>Fungi</taxon>
        <taxon>Dikarya</taxon>
        <taxon>Ascomycota</taxon>
        <taxon>Pezizomycotina</taxon>
        <taxon>Dothideomycetes</taxon>
        <taxon>Pleosporomycetidae</taxon>
        <taxon>Pleosporales</taxon>
        <taxon>Sporormiaceae</taxon>
        <taxon>Sporormia</taxon>
    </lineage>
</organism>
<evidence type="ECO:0000313" key="3">
    <source>
        <dbReference type="Proteomes" id="UP000799440"/>
    </source>
</evidence>
<reference evidence="2" key="1">
    <citation type="journal article" date="2020" name="Stud. Mycol.">
        <title>101 Dothideomycetes genomes: a test case for predicting lifestyles and emergence of pathogens.</title>
        <authorList>
            <person name="Haridas S."/>
            <person name="Albert R."/>
            <person name="Binder M."/>
            <person name="Bloem J."/>
            <person name="Labutti K."/>
            <person name="Salamov A."/>
            <person name="Andreopoulos B."/>
            <person name="Baker S."/>
            <person name="Barry K."/>
            <person name="Bills G."/>
            <person name="Bluhm B."/>
            <person name="Cannon C."/>
            <person name="Castanera R."/>
            <person name="Culley D."/>
            <person name="Daum C."/>
            <person name="Ezra D."/>
            <person name="Gonzalez J."/>
            <person name="Henrissat B."/>
            <person name="Kuo A."/>
            <person name="Liang C."/>
            <person name="Lipzen A."/>
            <person name="Lutzoni F."/>
            <person name="Magnuson J."/>
            <person name="Mondo S."/>
            <person name="Nolan M."/>
            <person name="Ohm R."/>
            <person name="Pangilinan J."/>
            <person name="Park H.-J."/>
            <person name="Ramirez L."/>
            <person name="Alfaro M."/>
            <person name="Sun H."/>
            <person name="Tritt A."/>
            <person name="Yoshinaga Y."/>
            <person name="Zwiers L.-H."/>
            <person name="Turgeon B."/>
            <person name="Goodwin S."/>
            <person name="Spatafora J."/>
            <person name="Crous P."/>
            <person name="Grigoriev I."/>
        </authorList>
    </citation>
    <scope>NUCLEOTIDE SEQUENCE</scope>
    <source>
        <strain evidence="2">CBS 119925</strain>
    </source>
</reference>
<sequence length="53" mass="5851">MSSEVSLRQGEIELSCIARCFCLGYMSLRLSTFFTHLVFAGALGVMLGWCVSE</sequence>
<dbReference type="EMBL" id="MU006616">
    <property type="protein sequence ID" value="KAF2742065.1"/>
    <property type="molecule type" value="Genomic_DNA"/>
</dbReference>
<gene>
    <name evidence="2" type="ORF">M011DRAFT_298086</name>
</gene>
<keyword evidence="1" id="KW-0472">Membrane</keyword>
<protein>
    <submittedName>
        <fullName evidence="2">Uncharacterized protein</fullName>
    </submittedName>
</protein>